<organism evidence="9 10">
    <name type="scientific">Dactylosporangium siamense</name>
    <dbReference type="NCBI Taxonomy" id="685454"/>
    <lineage>
        <taxon>Bacteria</taxon>
        <taxon>Bacillati</taxon>
        <taxon>Actinomycetota</taxon>
        <taxon>Actinomycetes</taxon>
        <taxon>Micromonosporales</taxon>
        <taxon>Micromonosporaceae</taxon>
        <taxon>Dactylosporangium</taxon>
    </lineage>
</organism>
<evidence type="ECO:0000256" key="6">
    <source>
        <dbReference type="SAM" id="MobiDB-lite"/>
    </source>
</evidence>
<keyword evidence="5 7" id="KW-0472">Membrane</keyword>
<feature type="transmembrane region" description="Helical" evidence="7">
    <location>
        <begin position="333"/>
        <end position="352"/>
    </location>
</feature>
<keyword evidence="2" id="KW-1003">Cell membrane</keyword>
<evidence type="ECO:0000256" key="2">
    <source>
        <dbReference type="ARBA" id="ARBA00022475"/>
    </source>
</evidence>
<feature type="transmembrane region" description="Helical" evidence="7">
    <location>
        <begin position="364"/>
        <end position="384"/>
    </location>
</feature>
<feature type="transmembrane region" description="Helical" evidence="7">
    <location>
        <begin position="9"/>
        <end position="34"/>
    </location>
</feature>
<accession>A0A919UAA2</accession>
<dbReference type="EMBL" id="BONQ01000087">
    <property type="protein sequence ID" value="GIG47787.1"/>
    <property type="molecule type" value="Genomic_DNA"/>
</dbReference>
<evidence type="ECO:0000256" key="3">
    <source>
        <dbReference type="ARBA" id="ARBA00022692"/>
    </source>
</evidence>
<feature type="transmembrane region" description="Helical" evidence="7">
    <location>
        <begin position="73"/>
        <end position="91"/>
    </location>
</feature>
<gene>
    <name evidence="9" type="ORF">Dsi01nite_058280</name>
</gene>
<feature type="transmembrane region" description="Helical" evidence="7">
    <location>
        <begin position="40"/>
        <end position="61"/>
    </location>
</feature>
<evidence type="ECO:0000256" key="4">
    <source>
        <dbReference type="ARBA" id="ARBA00022989"/>
    </source>
</evidence>
<dbReference type="PROSITE" id="PS50850">
    <property type="entry name" value="MFS"/>
    <property type="match status" value="1"/>
</dbReference>
<feature type="domain" description="Major facilitator superfamily (MFS) profile" evidence="8">
    <location>
        <begin position="1"/>
        <end position="186"/>
    </location>
</feature>
<dbReference type="InterPro" id="IPR036259">
    <property type="entry name" value="MFS_trans_sf"/>
</dbReference>
<feature type="transmembrane region" description="Helical" evidence="7">
    <location>
        <begin position="244"/>
        <end position="263"/>
    </location>
</feature>
<evidence type="ECO:0000313" key="10">
    <source>
        <dbReference type="Proteomes" id="UP000660611"/>
    </source>
</evidence>
<evidence type="ECO:0000313" key="9">
    <source>
        <dbReference type="EMBL" id="GIG47787.1"/>
    </source>
</evidence>
<feature type="transmembrane region" description="Helical" evidence="7">
    <location>
        <begin position="275"/>
        <end position="300"/>
    </location>
</feature>
<feature type="transmembrane region" description="Helical" evidence="7">
    <location>
        <begin position="141"/>
        <end position="158"/>
    </location>
</feature>
<dbReference type="CDD" id="cd06173">
    <property type="entry name" value="MFS_MefA_like"/>
    <property type="match status" value="1"/>
</dbReference>
<dbReference type="SUPFAM" id="SSF103473">
    <property type="entry name" value="MFS general substrate transporter"/>
    <property type="match status" value="1"/>
</dbReference>
<feature type="transmembrane region" description="Helical" evidence="7">
    <location>
        <begin position="97"/>
        <end position="120"/>
    </location>
</feature>
<keyword evidence="10" id="KW-1185">Reference proteome</keyword>
<dbReference type="GO" id="GO:0022857">
    <property type="term" value="F:transmembrane transporter activity"/>
    <property type="evidence" value="ECO:0007669"/>
    <property type="project" value="InterPro"/>
</dbReference>
<feature type="region of interest" description="Disordered" evidence="6">
    <location>
        <begin position="397"/>
        <end position="416"/>
    </location>
</feature>
<name>A0A919UAA2_9ACTN</name>
<dbReference type="GO" id="GO:0005886">
    <property type="term" value="C:plasma membrane"/>
    <property type="evidence" value="ECO:0007669"/>
    <property type="project" value="UniProtKB-SubCell"/>
</dbReference>
<dbReference type="Gene3D" id="1.20.1250.20">
    <property type="entry name" value="MFS general substrate transporter like domains"/>
    <property type="match status" value="1"/>
</dbReference>
<dbReference type="InterPro" id="IPR011701">
    <property type="entry name" value="MFS"/>
</dbReference>
<keyword evidence="4 7" id="KW-1133">Transmembrane helix</keyword>
<sequence length="416" mass="42004">MSFTSARDVYLLAAARGVSFLGDFTAATAILLALQERGAGGPAVAAVLIASVLPVVVLAPLVGRLVDRVDSRVLLTTVGLGQAACCAAMALTTSTWLLIALVALLAAGVAVTTPTFNALLPDMAGPDGVGRAMAIGQTANSIGALAGPALAGVLVGAFGLRVPLLIDAGTYLAVVVAGLLLHTRRKAAALQAPGAGRTPWKIRDDRFLLALVCLVGAIVLALNVNMVVGVFYIRGTLGGSPAEYGLVEAAWMGGMLAGGWLAAARTRDDGQLGRIMVLLHLTTAAVVLLSGFAGTMLMLYPLWLLGGAMNGAENNFLGVISARRVPAAVRGAFFARIGAVVNAANLIGYAAGGVLVDRFEPRHIIIACGVAGLLSVATFGGWMWRVSSAAGSAVVSSLPGTSSSRSPSPACSGSAP</sequence>
<dbReference type="Pfam" id="PF07690">
    <property type="entry name" value="MFS_1"/>
    <property type="match status" value="1"/>
</dbReference>
<dbReference type="InterPro" id="IPR020846">
    <property type="entry name" value="MFS_dom"/>
</dbReference>
<protein>
    <submittedName>
        <fullName evidence="9">MFS transporter</fullName>
    </submittedName>
</protein>
<proteinExistence type="predicted"/>
<evidence type="ECO:0000256" key="1">
    <source>
        <dbReference type="ARBA" id="ARBA00004651"/>
    </source>
</evidence>
<dbReference type="PANTHER" id="PTHR23513:SF11">
    <property type="entry name" value="STAPHYLOFERRIN A TRANSPORTER"/>
    <property type="match status" value="1"/>
</dbReference>
<dbReference type="AlphaFoldDB" id="A0A919UAA2"/>
<dbReference type="PANTHER" id="PTHR23513">
    <property type="entry name" value="INTEGRAL MEMBRANE EFFLUX PROTEIN-RELATED"/>
    <property type="match status" value="1"/>
</dbReference>
<comment type="subcellular location">
    <subcellularLocation>
        <location evidence="1">Cell membrane</location>
        <topology evidence="1">Multi-pass membrane protein</topology>
    </subcellularLocation>
</comment>
<evidence type="ECO:0000259" key="8">
    <source>
        <dbReference type="PROSITE" id="PS50850"/>
    </source>
</evidence>
<keyword evidence="3 7" id="KW-0812">Transmembrane</keyword>
<evidence type="ECO:0000256" key="7">
    <source>
        <dbReference type="SAM" id="Phobius"/>
    </source>
</evidence>
<feature type="transmembrane region" description="Helical" evidence="7">
    <location>
        <begin position="207"/>
        <end position="232"/>
    </location>
</feature>
<reference evidence="9" key="1">
    <citation type="submission" date="2021-01" db="EMBL/GenBank/DDBJ databases">
        <title>Whole genome shotgun sequence of Dactylosporangium siamense NBRC 106093.</title>
        <authorList>
            <person name="Komaki H."/>
            <person name="Tamura T."/>
        </authorList>
    </citation>
    <scope>NUCLEOTIDE SEQUENCE</scope>
    <source>
        <strain evidence="9">NBRC 106093</strain>
    </source>
</reference>
<comment type="caution">
    <text evidence="9">The sequence shown here is derived from an EMBL/GenBank/DDBJ whole genome shotgun (WGS) entry which is preliminary data.</text>
</comment>
<dbReference type="RefSeq" id="WP_203849506.1">
    <property type="nucleotide sequence ID" value="NZ_BAAAVW010000019.1"/>
</dbReference>
<evidence type="ECO:0000256" key="5">
    <source>
        <dbReference type="ARBA" id="ARBA00023136"/>
    </source>
</evidence>
<feature type="transmembrane region" description="Helical" evidence="7">
    <location>
        <begin position="164"/>
        <end position="181"/>
    </location>
</feature>
<dbReference type="Proteomes" id="UP000660611">
    <property type="component" value="Unassembled WGS sequence"/>
</dbReference>